<evidence type="ECO:0000256" key="3">
    <source>
        <dbReference type="ARBA" id="ARBA00022106"/>
    </source>
</evidence>
<keyword evidence="14" id="KW-1185">Reference proteome</keyword>
<evidence type="ECO:0000256" key="7">
    <source>
        <dbReference type="ARBA" id="ARBA00022989"/>
    </source>
</evidence>
<dbReference type="InterPro" id="IPR002528">
    <property type="entry name" value="MATE_fam"/>
</dbReference>
<protein>
    <recommendedName>
        <fullName evidence="3">Multidrug export protein MepA</fullName>
    </recommendedName>
</protein>
<evidence type="ECO:0000256" key="4">
    <source>
        <dbReference type="ARBA" id="ARBA00022448"/>
    </source>
</evidence>
<evidence type="ECO:0000256" key="8">
    <source>
        <dbReference type="ARBA" id="ARBA00023136"/>
    </source>
</evidence>
<keyword evidence="5" id="KW-1003">Cell membrane</keyword>
<dbReference type="GO" id="GO:0046677">
    <property type="term" value="P:response to antibiotic"/>
    <property type="evidence" value="ECO:0007669"/>
    <property type="project" value="UniProtKB-KW"/>
</dbReference>
<evidence type="ECO:0000313" key="12">
    <source>
        <dbReference type="EMBL" id="SHF62099.1"/>
    </source>
</evidence>
<feature type="transmembrane region" description="Helical" evidence="10">
    <location>
        <begin position="417"/>
        <end position="437"/>
    </location>
</feature>
<dbReference type="GO" id="GO:0015297">
    <property type="term" value="F:antiporter activity"/>
    <property type="evidence" value="ECO:0007669"/>
    <property type="project" value="InterPro"/>
</dbReference>
<keyword evidence="7 10" id="KW-1133">Transmembrane helix</keyword>
<organism evidence="12 13">
    <name type="scientific">Bittarella massiliensis</name>
    <name type="common">ex Durand et al. 2017</name>
    <dbReference type="NCBI Taxonomy" id="1720313"/>
    <lineage>
        <taxon>Bacteria</taxon>
        <taxon>Bacillati</taxon>
        <taxon>Bacillota</taxon>
        <taxon>Clostridia</taxon>
        <taxon>Eubacteriales</taxon>
        <taxon>Oscillospiraceae</taxon>
        <taxon>Bittarella (ex Durand et al. 2017)</taxon>
    </lineage>
</organism>
<feature type="transmembrane region" description="Helical" evidence="10">
    <location>
        <begin position="92"/>
        <end position="115"/>
    </location>
</feature>
<feature type="transmembrane region" description="Helical" evidence="10">
    <location>
        <begin position="361"/>
        <end position="379"/>
    </location>
</feature>
<reference evidence="12" key="1">
    <citation type="submission" date="2016-11" db="EMBL/GenBank/DDBJ databases">
        <authorList>
            <person name="Varghese N."/>
            <person name="Submissions S."/>
        </authorList>
    </citation>
    <scope>NUCLEOTIDE SEQUENCE</scope>
    <source>
        <strain evidence="12">DSM 4029</strain>
    </source>
</reference>
<name>A0AAQ1MAT4_9FIRM</name>
<dbReference type="AlphaFoldDB" id="A0AAQ1MAT4"/>
<gene>
    <name evidence="11" type="ORF">GT747_14350</name>
    <name evidence="12" type="ORF">SAMN05444424_0090</name>
</gene>
<comment type="subcellular location">
    <subcellularLocation>
        <location evidence="1">Cell membrane</location>
        <topology evidence="1">Multi-pass membrane protein</topology>
    </subcellularLocation>
</comment>
<dbReference type="Proteomes" id="UP000474718">
    <property type="component" value="Unassembled WGS sequence"/>
</dbReference>
<feature type="transmembrane region" description="Helical" evidence="10">
    <location>
        <begin position="190"/>
        <end position="211"/>
    </location>
</feature>
<evidence type="ECO:0000313" key="13">
    <source>
        <dbReference type="Proteomes" id="UP000184089"/>
    </source>
</evidence>
<comment type="similarity">
    <text evidence="2">Belongs to the multi antimicrobial extrusion (MATE) (TC 2.A.66.1) family. MepA subfamily.</text>
</comment>
<dbReference type="Proteomes" id="UP000184089">
    <property type="component" value="Unassembled WGS sequence"/>
</dbReference>
<dbReference type="EMBL" id="FQVY01000001">
    <property type="protein sequence ID" value="SHF62099.1"/>
    <property type="molecule type" value="Genomic_DNA"/>
</dbReference>
<feature type="transmembrane region" description="Helical" evidence="10">
    <location>
        <begin position="163"/>
        <end position="184"/>
    </location>
</feature>
<feature type="transmembrane region" description="Helical" evidence="10">
    <location>
        <begin position="315"/>
        <end position="335"/>
    </location>
</feature>
<feature type="transmembrane region" description="Helical" evidence="10">
    <location>
        <begin position="135"/>
        <end position="156"/>
    </location>
</feature>
<feature type="transmembrane region" description="Helical" evidence="10">
    <location>
        <begin position="15"/>
        <end position="35"/>
    </location>
</feature>
<evidence type="ECO:0000256" key="9">
    <source>
        <dbReference type="ARBA" id="ARBA00023251"/>
    </source>
</evidence>
<evidence type="ECO:0000313" key="14">
    <source>
        <dbReference type="Proteomes" id="UP000474718"/>
    </source>
</evidence>
<keyword evidence="9" id="KW-0046">Antibiotic resistance</keyword>
<keyword evidence="4" id="KW-0813">Transport</keyword>
<comment type="caution">
    <text evidence="12">The sequence shown here is derived from an EMBL/GenBank/DDBJ whole genome shotgun (WGS) entry which is preliminary data.</text>
</comment>
<evidence type="ECO:0000313" key="11">
    <source>
        <dbReference type="EMBL" id="MZL70919.1"/>
    </source>
</evidence>
<feature type="transmembrane region" description="Helical" evidence="10">
    <location>
        <begin position="232"/>
        <end position="255"/>
    </location>
</feature>
<dbReference type="CDD" id="cd13143">
    <property type="entry name" value="MATE_MepA_like"/>
    <property type="match status" value="1"/>
</dbReference>
<dbReference type="Pfam" id="PF01554">
    <property type="entry name" value="MatE"/>
    <property type="match status" value="2"/>
</dbReference>
<accession>A0AAQ1MAT4</accession>
<feature type="transmembrane region" description="Helical" evidence="10">
    <location>
        <begin position="55"/>
        <end position="80"/>
    </location>
</feature>
<feature type="transmembrane region" description="Helical" evidence="10">
    <location>
        <begin position="391"/>
        <end position="411"/>
    </location>
</feature>
<dbReference type="GO" id="GO:0042910">
    <property type="term" value="F:xenobiotic transmembrane transporter activity"/>
    <property type="evidence" value="ECO:0007669"/>
    <property type="project" value="InterPro"/>
</dbReference>
<evidence type="ECO:0000256" key="6">
    <source>
        <dbReference type="ARBA" id="ARBA00022692"/>
    </source>
</evidence>
<dbReference type="PIRSF" id="PIRSF006603">
    <property type="entry name" value="DinF"/>
    <property type="match status" value="1"/>
</dbReference>
<feature type="transmembrane region" description="Helical" evidence="10">
    <location>
        <begin position="275"/>
        <end position="294"/>
    </location>
</feature>
<evidence type="ECO:0000256" key="1">
    <source>
        <dbReference type="ARBA" id="ARBA00004651"/>
    </source>
</evidence>
<sequence>MKQYDLTRGSVKGHFIRYFVPTLLSNFSVSAFAFVDMFYVGKGVGADGLAVLSLALPFVIVGGVISLLLGIGGCTILGIETGRRNERAGTELFSLCVSLGAIAGVLITAVVMLFLDPIARFSGASEELLPMVKDYLLPLTATQVLYILNQIIGFFVRVDGAPNLVMGATIASNSFNIIFDYVFIFPMGMGVFGASLATGLAPAVGIAVNLLHFRKGHPHTIAFRPSKAMFSWLGRVAKNGFGSCVSELASAFTIFCFNNAMLRLGGDLAVSAYSVVSNLSFVVFSMCNSIGLSAQPLVGVNYGAGKRERVKRSLVTAYAVAVGFGLFLFALFQLFPSQVIGVFAKAGEDALIAIGTHGLRLYSFAFLTMACNLTTIAIFQGLECSRSANLLSICKGVVFMLLGLWTLSSLLGVDGVWLTTPSSELLTFLLCIGLLIYNLRSRLAALPEESAEPVVQGQ</sequence>
<evidence type="ECO:0000256" key="2">
    <source>
        <dbReference type="ARBA" id="ARBA00008417"/>
    </source>
</evidence>
<dbReference type="PANTHER" id="PTHR43823:SF3">
    <property type="entry name" value="MULTIDRUG EXPORT PROTEIN MEPA"/>
    <property type="match status" value="1"/>
</dbReference>
<reference evidence="13" key="2">
    <citation type="submission" date="2016-11" db="EMBL/GenBank/DDBJ databases">
        <authorList>
            <person name="Jaros S."/>
            <person name="Januszkiewicz K."/>
            <person name="Wedrychowicz H."/>
        </authorList>
    </citation>
    <scope>NUCLEOTIDE SEQUENCE [LARGE SCALE GENOMIC DNA]</scope>
    <source>
        <strain evidence="13">DSM 4029</strain>
    </source>
</reference>
<dbReference type="InterPro" id="IPR048279">
    <property type="entry name" value="MdtK-like"/>
</dbReference>
<evidence type="ECO:0000256" key="5">
    <source>
        <dbReference type="ARBA" id="ARBA00022475"/>
    </source>
</evidence>
<dbReference type="InterPro" id="IPR051327">
    <property type="entry name" value="MATE_MepA_subfamily"/>
</dbReference>
<keyword evidence="6 10" id="KW-0812">Transmembrane</keyword>
<dbReference type="EMBL" id="WWVX01000012">
    <property type="protein sequence ID" value="MZL70919.1"/>
    <property type="molecule type" value="Genomic_DNA"/>
</dbReference>
<proteinExistence type="inferred from homology"/>
<dbReference type="PANTHER" id="PTHR43823">
    <property type="entry name" value="SPORULATION PROTEIN YKVU"/>
    <property type="match status" value="1"/>
</dbReference>
<dbReference type="RefSeq" id="WP_021658820.1">
    <property type="nucleotide sequence ID" value="NZ_FQVY01000001.1"/>
</dbReference>
<evidence type="ECO:0000256" key="10">
    <source>
        <dbReference type="SAM" id="Phobius"/>
    </source>
</evidence>
<dbReference type="GO" id="GO:0005886">
    <property type="term" value="C:plasma membrane"/>
    <property type="evidence" value="ECO:0007669"/>
    <property type="project" value="UniProtKB-SubCell"/>
</dbReference>
<keyword evidence="8 10" id="KW-0472">Membrane</keyword>
<reference evidence="11 14" key="3">
    <citation type="journal article" date="2019" name="Nat. Med.">
        <title>A library of human gut bacterial isolates paired with longitudinal multiomics data enables mechanistic microbiome research.</title>
        <authorList>
            <person name="Poyet M."/>
            <person name="Groussin M."/>
            <person name="Gibbons S.M."/>
            <person name="Avila-Pacheco J."/>
            <person name="Jiang X."/>
            <person name="Kearney S.M."/>
            <person name="Perrotta A.R."/>
            <person name="Berdy B."/>
            <person name="Zhao S."/>
            <person name="Lieberman T.D."/>
            <person name="Swanson P.K."/>
            <person name="Smith M."/>
            <person name="Roesemann S."/>
            <person name="Alexander J.E."/>
            <person name="Rich S.A."/>
            <person name="Livny J."/>
            <person name="Vlamakis H."/>
            <person name="Clish C."/>
            <person name="Bullock K."/>
            <person name="Deik A."/>
            <person name="Scott J."/>
            <person name="Pierce K.A."/>
            <person name="Xavier R.J."/>
            <person name="Alm E.J."/>
        </authorList>
    </citation>
    <scope>NUCLEOTIDE SEQUENCE [LARGE SCALE GENOMIC DNA]</scope>
    <source>
        <strain evidence="11 14">BIOML-A2</strain>
    </source>
</reference>
<dbReference type="InterPro" id="IPR045070">
    <property type="entry name" value="MATE_MepA-like"/>
</dbReference>